<feature type="domain" description="Neprosin activation peptide" evidence="2">
    <location>
        <begin position="38"/>
        <end position="88"/>
    </location>
</feature>
<dbReference type="InterPro" id="IPR025521">
    <property type="entry name" value="Neprosin_propep"/>
</dbReference>
<comment type="caution">
    <text evidence="3">The sequence shown here is derived from an EMBL/GenBank/DDBJ whole genome shotgun (WGS) entry which is preliminary data.</text>
</comment>
<dbReference type="AlphaFoldDB" id="A0AAV0HAU4"/>
<dbReference type="Pfam" id="PF14365">
    <property type="entry name" value="Neprosin_AP"/>
    <property type="match status" value="1"/>
</dbReference>
<feature type="chain" id="PRO_5043561147" description="Neprosin activation peptide domain-containing protein" evidence="1">
    <location>
        <begin position="19"/>
        <end position="97"/>
    </location>
</feature>
<feature type="signal peptide" evidence="1">
    <location>
        <begin position="1"/>
        <end position="18"/>
    </location>
</feature>
<protein>
    <recommendedName>
        <fullName evidence="2">Neprosin activation peptide domain-containing protein</fullName>
    </recommendedName>
</protein>
<sequence>MVLVVQYVLLLELNLITAQRLFGRSRKQLSCLDKSVATIQTIHGDTYNCVHFYKQPAFNHPLLKNRKFDYQLNSSLHDSKQEQLTQAHLGANTWTYG</sequence>
<reference evidence="3" key="1">
    <citation type="submission" date="2022-08" db="EMBL/GenBank/DDBJ databases">
        <authorList>
            <person name="Gutierrez-Valencia J."/>
        </authorList>
    </citation>
    <scope>NUCLEOTIDE SEQUENCE</scope>
</reference>
<evidence type="ECO:0000256" key="1">
    <source>
        <dbReference type="SAM" id="SignalP"/>
    </source>
</evidence>
<accession>A0AAV0HAU4</accession>
<gene>
    <name evidence="3" type="ORF">LITE_LOCUS3241</name>
</gene>
<keyword evidence="4" id="KW-1185">Reference proteome</keyword>
<organism evidence="3 4">
    <name type="scientific">Linum tenue</name>
    <dbReference type="NCBI Taxonomy" id="586396"/>
    <lineage>
        <taxon>Eukaryota</taxon>
        <taxon>Viridiplantae</taxon>
        <taxon>Streptophyta</taxon>
        <taxon>Embryophyta</taxon>
        <taxon>Tracheophyta</taxon>
        <taxon>Spermatophyta</taxon>
        <taxon>Magnoliopsida</taxon>
        <taxon>eudicotyledons</taxon>
        <taxon>Gunneridae</taxon>
        <taxon>Pentapetalae</taxon>
        <taxon>rosids</taxon>
        <taxon>fabids</taxon>
        <taxon>Malpighiales</taxon>
        <taxon>Linaceae</taxon>
        <taxon>Linum</taxon>
    </lineage>
</organism>
<evidence type="ECO:0000259" key="2">
    <source>
        <dbReference type="Pfam" id="PF14365"/>
    </source>
</evidence>
<keyword evidence="1" id="KW-0732">Signal</keyword>
<dbReference type="EMBL" id="CAMGYJ010000002">
    <property type="protein sequence ID" value="CAI0381653.1"/>
    <property type="molecule type" value="Genomic_DNA"/>
</dbReference>
<dbReference type="Proteomes" id="UP001154282">
    <property type="component" value="Unassembled WGS sequence"/>
</dbReference>
<evidence type="ECO:0000313" key="3">
    <source>
        <dbReference type="EMBL" id="CAI0381653.1"/>
    </source>
</evidence>
<evidence type="ECO:0000313" key="4">
    <source>
        <dbReference type="Proteomes" id="UP001154282"/>
    </source>
</evidence>
<name>A0AAV0HAU4_9ROSI</name>
<proteinExistence type="predicted"/>